<proteinExistence type="predicted"/>
<dbReference type="GeneID" id="63379126"/>
<geneLocation type="mitochondrion" evidence="1"/>
<protein>
    <submittedName>
        <fullName evidence="1">DNA-directed RNA polymerase</fullName>
    </submittedName>
</protein>
<sequence>MENQINLYTIHDCFASTLDTMEIIEILVRESFADMYFGNKTYINVMHENFINQIKSFVTVFIDDKKQEYIIVDEKRINIPNIPISIIENFEQNLKILRSSVIKSAYIIN</sequence>
<dbReference type="Gene3D" id="3.30.70.370">
    <property type="match status" value="1"/>
</dbReference>
<dbReference type="RefSeq" id="YP_010033053.1">
    <property type="nucleotide sequence ID" value="NC_053885.1"/>
</dbReference>
<dbReference type="EMBL" id="MT028548">
    <property type="protein sequence ID" value="QOW39570.1"/>
    <property type="molecule type" value="Genomic_DNA"/>
</dbReference>
<accession>A0A7S6VIM8</accession>
<organism evidence="1">
    <name type="scientific">Tuber calosporum</name>
    <dbReference type="NCBI Taxonomy" id="1894963"/>
    <lineage>
        <taxon>Eukaryota</taxon>
        <taxon>Fungi</taxon>
        <taxon>Dikarya</taxon>
        <taxon>Ascomycota</taxon>
        <taxon>Pezizomycotina</taxon>
        <taxon>Pezizomycetes</taxon>
        <taxon>Pezizales</taxon>
        <taxon>Tuberaceae</taxon>
        <taxon>Tuber</taxon>
    </lineage>
</organism>
<name>A0A7S6VIM8_9PEZI</name>
<keyword evidence="1" id="KW-0804">Transcription</keyword>
<dbReference type="InterPro" id="IPR043502">
    <property type="entry name" value="DNA/RNA_pol_sf"/>
</dbReference>
<dbReference type="AlphaFoldDB" id="A0A7S6VIM8"/>
<dbReference type="SUPFAM" id="SSF56672">
    <property type="entry name" value="DNA/RNA polymerases"/>
    <property type="match status" value="1"/>
</dbReference>
<evidence type="ECO:0000313" key="1">
    <source>
        <dbReference type="EMBL" id="QOW39570.1"/>
    </source>
</evidence>
<reference evidence="1" key="1">
    <citation type="journal article" name="Front. Microbiol.">
        <title>The 287,403 bp Mitochondrial Genome of Ectomycorrhizal Fungus Tuber calosporum Reveals Intron Expansion, tRNA Loss, and Gene Rearrangement.</title>
        <authorList>
            <person name="Li X."/>
            <person name="Li L."/>
            <person name="Bao Z."/>
            <person name="Tu W."/>
            <person name="He X."/>
            <person name="Zhang B."/>
            <person name="Ye L."/>
            <person name="Wang X."/>
            <person name="Li Q."/>
        </authorList>
    </citation>
    <scope>NUCLEOTIDE SEQUENCE</scope>
</reference>
<dbReference type="GO" id="GO:0000428">
    <property type="term" value="C:DNA-directed RNA polymerase complex"/>
    <property type="evidence" value="ECO:0007669"/>
    <property type="project" value="UniProtKB-KW"/>
</dbReference>
<keyword evidence="1" id="KW-0240">DNA-directed RNA polymerase</keyword>
<keyword evidence="1" id="KW-0496">Mitochondrion</keyword>